<organism evidence="2">
    <name type="scientific">hydrothermal vent metagenome</name>
    <dbReference type="NCBI Taxonomy" id="652676"/>
    <lineage>
        <taxon>unclassified sequences</taxon>
        <taxon>metagenomes</taxon>
        <taxon>ecological metagenomes</taxon>
    </lineage>
</organism>
<accession>A0A160TDG1</accession>
<protein>
    <submittedName>
        <fullName evidence="2">Phosphodiesterase/alkaline phosphatase D-like protein</fullName>
    </submittedName>
</protein>
<dbReference type="AlphaFoldDB" id="A0A160TDG1"/>
<dbReference type="PANTHER" id="PTHR33987">
    <property type="entry name" value="CALCINEURIN-LIKE METALLO-PHOSPHOESTERASE SUPERFAMILY PROTEIN"/>
    <property type="match status" value="1"/>
</dbReference>
<name>A0A160TDG1_9ZZZZ</name>
<dbReference type="CDD" id="cd07389">
    <property type="entry name" value="MPP_PhoD"/>
    <property type="match status" value="1"/>
</dbReference>
<evidence type="ECO:0000259" key="1">
    <source>
        <dbReference type="Pfam" id="PF09423"/>
    </source>
</evidence>
<proteinExistence type="predicted"/>
<gene>
    <name evidence="2" type="ORF">MGWOODY_Tha2136</name>
</gene>
<dbReference type="PANTHER" id="PTHR33987:SF1">
    <property type="entry name" value="CALCINEURIN-LIKE METALLO-PHOSPHOESTERASE SUPERFAMILY PROTEIN"/>
    <property type="match status" value="1"/>
</dbReference>
<dbReference type="SUPFAM" id="SSF56300">
    <property type="entry name" value="Metallo-dependent phosphatases"/>
    <property type="match status" value="1"/>
</dbReference>
<dbReference type="InterPro" id="IPR018946">
    <property type="entry name" value="PhoD-like_MPP"/>
</dbReference>
<dbReference type="Pfam" id="PF09423">
    <property type="entry name" value="PhoD"/>
    <property type="match status" value="1"/>
</dbReference>
<feature type="domain" description="PhoD-like phosphatase metallophosphatase" evidence="1">
    <location>
        <begin position="38"/>
        <end position="285"/>
    </location>
</feature>
<sequence length="338" mass="38590">MLLRSIVLMAALSSTSAWAQEPTRILFGSCMHQDKPTTILTAINKVDADLFVFLGDNIYGDTEDMAILKKKYTKLGSKPELVKLRERMPVIAIWDDHDFGENDAGKEYPKKEESRQIMLDFWGAEADDIRRTQTDGIYTSYWLEKDGKRVHVILPDLRWNRDALTSVDRATYDKEKAPKNLGPYLPAVGRSMLGEHQWQWLEAELQKPADLTIMGSSIQALSDFTGWESWANFPDDRNRLLTLVEEKNLHNLILISGDTHWGEFSKVDVNGIPLWELTSSGLDMEWKQVSPNQNRIGDDYSSVNFGDILVDWDNHLVTMTLRNEQGDAFASHELLLSK</sequence>
<dbReference type="InterPro" id="IPR038607">
    <property type="entry name" value="PhoD-like_sf"/>
</dbReference>
<dbReference type="InterPro" id="IPR029052">
    <property type="entry name" value="Metallo-depent_PP-like"/>
</dbReference>
<dbReference type="Gene3D" id="3.60.21.70">
    <property type="entry name" value="PhoD-like phosphatase"/>
    <property type="match status" value="1"/>
</dbReference>
<dbReference type="EMBL" id="CZQC01000060">
    <property type="protein sequence ID" value="CUS42021.1"/>
    <property type="molecule type" value="Genomic_DNA"/>
</dbReference>
<reference evidence="2" key="1">
    <citation type="submission" date="2015-10" db="EMBL/GenBank/DDBJ databases">
        <authorList>
            <person name="Gilbert D.G."/>
        </authorList>
    </citation>
    <scope>NUCLEOTIDE SEQUENCE</scope>
</reference>
<evidence type="ECO:0000313" key="2">
    <source>
        <dbReference type="EMBL" id="CUS42021.1"/>
    </source>
</evidence>